<name>A0ACC3MAL7_9PEZI</name>
<accession>A0ACC3MAL7</accession>
<proteinExistence type="predicted"/>
<dbReference type="Proteomes" id="UP001281147">
    <property type="component" value="Unassembled WGS sequence"/>
</dbReference>
<sequence>MKMKASAALLSIAITSLSVAQDEGNGTNGDFYFIVRYHLFHRDIVHSTAPDASQHSPKRTSASHSIQHTVFAMPEFTNPFTYESESASTASPLQRRIPRRSSTGIVDPRRIVNKGERQERKSTRIDSKIGSLDGQTEKELADEFKIEYSFTTLKTKVISTLSRWRWLARLGRDIDEHFAPGACAVTTDNFRNPRRPHTLRSLIVLVILLLVVFGTLYSLVEYLLLATRTSACSVSTVYIPVTYTVTGGMAESSSSSPASPANGSVGLPSAVTYTSTSTQTLTPYVTVDPAASLITSSTLPYMYTVDPTGSTHWVNGNSPSSGVSLVTATTSVVVTAGGTGSAAPPSTTQEVSYFTLSGYTSTVYSYAEPDTTITSTSTSTNYKTYTLSQVSPSTDTRSSFSGIASGGWNMSTSTNAGVAPAAASSMDPVSTTLTQVYYTPSGDPSTSTTTTFITTTIAVRSTTTITPSTTVLSASGFVTTITALPVTISTGAQPTGDALQDDSDSRPTEGLSSISSTMTASAANATTGSSGSSSLEVVATSSTSALSSGSAIPVAQSTGSASQLSATGLSSSPLTTISLTTSAVPVPSSSSSTLQITNTMSGTDPVMPSTSVTGNITSFISTPSSLASASSVEAISSTISPELASSSLVSTASNSSAASVSTTLSQSGASPTSSVTRQRSQGSASSASETVSANGTGAASAAAISSTQSLPAPDPSAAASITSSSTSRFRTSTAVSSKSVSTTLSASPRSTKQTTSPSPSGNASKSSQSSSQSQADKFSTSTLVSSSKTVPSSISTTKSKSVSRSTNPFPASSATARPTAGCGEHGDFTIDFDNLPNFSSSDENDTDITQAPPIPNPYHHLMFSDGYVYAPSPSEPFIPRSSPHLAVFLGNATGMAARTPYGNYSKAGEISDGPRESISAFWFDARSAWLGCDNPGPDVCTMVFSAYTWSASAKTEILAYSQNATIEGCPEFKDCQLKKIEFPSSFRGLTGLQVQAFVGKEPKMFFMDDLALRWSDNTCAAGMLRQRSL</sequence>
<evidence type="ECO:0000313" key="1">
    <source>
        <dbReference type="EMBL" id="KAK3680709.1"/>
    </source>
</evidence>
<gene>
    <name evidence="1" type="ORF">LTR37_021098</name>
</gene>
<evidence type="ECO:0000313" key="2">
    <source>
        <dbReference type="Proteomes" id="UP001281147"/>
    </source>
</evidence>
<dbReference type="EMBL" id="JAUTXU010000431">
    <property type="protein sequence ID" value="KAK3680709.1"/>
    <property type="molecule type" value="Genomic_DNA"/>
</dbReference>
<comment type="caution">
    <text evidence="1">The sequence shown here is derived from an EMBL/GenBank/DDBJ whole genome shotgun (WGS) entry which is preliminary data.</text>
</comment>
<reference evidence="1" key="1">
    <citation type="submission" date="2023-07" db="EMBL/GenBank/DDBJ databases">
        <title>Black Yeasts Isolated from many extreme environments.</title>
        <authorList>
            <person name="Coleine C."/>
            <person name="Stajich J.E."/>
            <person name="Selbmann L."/>
        </authorList>
    </citation>
    <scope>NUCLEOTIDE SEQUENCE</scope>
    <source>
        <strain evidence="1">CCFEE 5714</strain>
    </source>
</reference>
<organism evidence="1 2">
    <name type="scientific">Vermiconidia calcicola</name>
    <dbReference type="NCBI Taxonomy" id="1690605"/>
    <lineage>
        <taxon>Eukaryota</taxon>
        <taxon>Fungi</taxon>
        <taxon>Dikarya</taxon>
        <taxon>Ascomycota</taxon>
        <taxon>Pezizomycotina</taxon>
        <taxon>Dothideomycetes</taxon>
        <taxon>Dothideomycetidae</taxon>
        <taxon>Mycosphaerellales</taxon>
        <taxon>Extremaceae</taxon>
        <taxon>Vermiconidia</taxon>
    </lineage>
</organism>
<keyword evidence="2" id="KW-1185">Reference proteome</keyword>
<protein>
    <submittedName>
        <fullName evidence="1">Uncharacterized protein</fullName>
    </submittedName>
</protein>